<proteinExistence type="predicted"/>
<sequence length="42" mass="4577">MKSVALVYFEFATCMLNEASMICLALGNFLLPKCGPWSGTAF</sequence>
<reference evidence="1" key="2">
    <citation type="journal article" date="2015" name="Data Brief">
        <title>Shoot transcriptome of the giant reed, Arundo donax.</title>
        <authorList>
            <person name="Barrero R.A."/>
            <person name="Guerrero F.D."/>
            <person name="Moolhuijzen P."/>
            <person name="Goolsby J.A."/>
            <person name="Tidwell J."/>
            <person name="Bellgard S.E."/>
            <person name="Bellgard M.I."/>
        </authorList>
    </citation>
    <scope>NUCLEOTIDE SEQUENCE</scope>
    <source>
        <tissue evidence="1">Shoot tissue taken approximately 20 cm above the soil surface</tissue>
    </source>
</reference>
<reference evidence="1" key="1">
    <citation type="submission" date="2014-09" db="EMBL/GenBank/DDBJ databases">
        <authorList>
            <person name="Magalhaes I.L.F."/>
            <person name="Oliveira U."/>
            <person name="Santos F.R."/>
            <person name="Vidigal T.H.D.A."/>
            <person name="Brescovit A.D."/>
            <person name="Santos A.J."/>
        </authorList>
    </citation>
    <scope>NUCLEOTIDE SEQUENCE</scope>
    <source>
        <tissue evidence="1">Shoot tissue taken approximately 20 cm above the soil surface</tissue>
    </source>
</reference>
<accession>A0A0A9AWG4</accession>
<dbReference type="EMBL" id="GBRH01243697">
    <property type="protein sequence ID" value="JAD54198.1"/>
    <property type="molecule type" value="Transcribed_RNA"/>
</dbReference>
<protein>
    <submittedName>
        <fullName evidence="1">Uncharacterized protein</fullName>
    </submittedName>
</protein>
<organism evidence="1">
    <name type="scientific">Arundo donax</name>
    <name type="common">Giant reed</name>
    <name type="synonym">Donax arundinaceus</name>
    <dbReference type="NCBI Taxonomy" id="35708"/>
    <lineage>
        <taxon>Eukaryota</taxon>
        <taxon>Viridiplantae</taxon>
        <taxon>Streptophyta</taxon>
        <taxon>Embryophyta</taxon>
        <taxon>Tracheophyta</taxon>
        <taxon>Spermatophyta</taxon>
        <taxon>Magnoliopsida</taxon>
        <taxon>Liliopsida</taxon>
        <taxon>Poales</taxon>
        <taxon>Poaceae</taxon>
        <taxon>PACMAD clade</taxon>
        <taxon>Arundinoideae</taxon>
        <taxon>Arundineae</taxon>
        <taxon>Arundo</taxon>
    </lineage>
</organism>
<name>A0A0A9AWG4_ARUDO</name>
<dbReference type="AlphaFoldDB" id="A0A0A9AWG4"/>
<evidence type="ECO:0000313" key="1">
    <source>
        <dbReference type="EMBL" id="JAD54198.1"/>
    </source>
</evidence>